<protein>
    <recommendedName>
        <fullName evidence="2">Bleomycin resistance protein</fullName>
    </recommendedName>
</protein>
<sequence>MPLGTTIPALPAADVPAATAFYVERLGFTMLHSDGHFSVLRRDTSTIHLWESADTSWQGRDDLAARPVVSGAESFLAGTASCRIEVDSSRAIDDLYVEMDAAGVLHGVSGSGPVDTDYGTREFHVLDLDGNLLTFYLWR</sequence>
<dbReference type="EMBL" id="JAIQZJ010000001">
    <property type="protein sequence ID" value="MBZ5737003.1"/>
    <property type="molecule type" value="Genomic_DNA"/>
</dbReference>
<dbReference type="Pfam" id="PF00903">
    <property type="entry name" value="Glyoxalase"/>
    <property type="match status" value="1"/>
</dbReference>
<dbReference type="Gene3D" id="3.10.180.10">
    <property type="entry name" value="2,3-Dihydroxybiphenyl 1,2-Dioxygenase, domain 1"/>
    <property type="match status" value="1"/>
</dbReference>
<comment type="caution">
    <text evidence="5">The sequence shown here is derived from an EMBL/GenBank/DDBJ whole genome shotgun (WGS) entry which is preliminary data.</text>
</comment>
<dbReference type="InterPro" id="IPR029068">
    <property type="entry name" value="Glyas_Bleomycin-R_OHBP_Dase"/>
</dbReference>
<feature type="domain" description="VOC" evidence="4">
    <location>
        <begin position="4"/>
        <end position="138"/>
    </location>
</feature>
<dbReference type="PRINTS" id="PR00311">
    <property type="entry name" value="BLEOMYCINRST"/>
</dbReference>
<comment type="similarity">
    <text evidence="1">Belongs to the bleomycin resistance protein family.</text>
</comment>
<keyword evidence="3" id="KW-0046">Antibiotic resistance</keyword>
<proteinExistence type="inferred from homology"/>
<evidence type="ECO:0000256" key="1">
    <source>
        <dbReference type="ARBA" id="ARBA00011051"/>
    </source>
</evidence>
<dbReference type="InterPro" id="IPR037523">
    <property type="entry name" value="VOC_core"/>
</dbReference>
<accession>A0ABS7U7Q5</accession>
<evidence type="ECO:0000256" key="3">
    <source>
        <dbReference type="ARBA" id="ARBA00023251"/>
    </source>
</evidence>
<reference evidence="5 6" key="1">
    <citation type="submission" date="2021-09" db="EMBL/GenBank/DDBJ databases">
        <title>Whole genome sequence of Nocardioides sp. GBK3QG-3.</title>
        <authorList>
            <person name="Tuo L."/>
        </authorList>
    </citation>
    <scope>NUCLEOTIDE SEQUENCE [LARGE SCALE GENOMIC DNA]</scope>
    <source>
        <strain evidence="5 6">GBK3QG-3</strain>
    </source>
</reference>
<dbReference type="Proteomes" id="UP000780875">
    <property type="component" value="Unassembled WGS sequence"/>
</dbReference>
<evidence type="ECO:0000313" key="5">
    <source>
        <dbReference type="EMBL" id="MBZ5737003.1"/>
    </source>
</evidence>
<gene>
    <name evidence="5" type="ORF">K8U61_02420</name>
</gene>
<dbReference type="InterPro" id="IPR000335">
    <property type="entry name" value="Bleomycin-R"/>
</dbReference>
<dbReference type="PROSITE" id="PS51819">
    <property type="entry name" value="VOC"/>
    <property type="match status" value="1"/>
</dbReference>
<dbReference type="SUPFAM" id="SSF54593">
    <property type="entry name" value="Glyoxalase/Bleomycin resistance protein/Dihydroxybiphenyl dioxygenase"/>
    <property type="match status" value="1"/>
</dbReference>
<organism evidence="5 6">
    <name type="scientific">Nocardioides mangrovi</name>
    <dbReference type="NCBI Taxonomy" id="2874580"/>
    <lineage>
        <taxon>Bacteria</taxon>
        <taxon>Bacillati</taxon>
        <taxon>Actinomycetota</taxon>
        <taxon>Actinomycetes</taxon>
        <taxon>Propionibacteriales</taxon>
        <taxon>Nocardioidaceae</taxon>
        <taxon>Nocardioides</taxon>
    </lineage>
</organism>
<evidence type="ECO:0000256" key="2">
    <source>
        <dbReference type="ARBA" id="ARBA00021572"/>
    </source>
</evidence>
<name>A0ABS7U7Q5_9ACTN</name>
<evidence type="ECO:0000259" key="4">
    <source>
        <dbReference type="PROSITE" id="PS51819"/>
    </source>
</evidence>
<dbReference type="InterPro" id="IPR004360">
    <property type="entry name" value="Glyas_Fos-R_dOase_dom"/>
</dbReference>
<evidence type="ECO:0000313" key="6">
    <source>
        <dbReference type="Proteomes" id="UP000780875"/>
    </source>
</evidence>
<keyword evidence="6" id="KW-1185">Reference proteome</keyword>
<dbReference type="RefSeq" id="WP_224121370.1">
    <property type="nucleotide sequence ID" value="NZ_JAIQZJ010000001.1"/>
</dbReference>